<dbReference type="InterPro" id="IPR036388">
    <property type="entry name" value="WH-like_DNA-bd_sf"/>
</dbReference>
<keyword evidence="3" id="KW-0238">DNA-binding</keyword>
<dbReference type="PANTHER" id="PTHR30126:SF40">
    <property type="entry name" value="HTH-TYPE TRANSCRIPTIONAL REGULATOR GLTR"/>
    <property type="match status" value="1"/>
</dbReference>
<dbReference type="Proteomes" id="UP000665561">
    <property type="component" value="Unassembled WGS sequence"/>
</dbReference>
<dbReference type="InterPro" id="IPR000847">
    <property type="entry name" value="LysR_HTH_N"/>
</dbReference>
<sequence length="310" mass="34976">MNVQQLRVFVEVCSGGTLQEAAEKLGLKQPTVSFHLRKLEEELGVKLFHKPSRSLFPTENAADLMPYARRIVALMEEVESMMEERRDRGEGKLKLGASYTPATYFLPPYMAEFGSLHPRVRIQLSVKKADSLLEMLRKYEIDAAVVSLPSDRLEGLVMEKLMEDELKLMLSPAHPLARRAELTAADLQPQTFLLHEAGSTSRKLTDEWAAGLGLTWSSFMELGAIETIKEAVKCNIGVGVLPKRSVLREAESGELVMRDLPRHVNRRHICLVYRQEEQISKQVRAFIQFLLHERGRESFAAPPVGIQAGR</sequence>
<keyword evidence="2" id="KW-0805">Transcription regulation</keyword>
<evidence type="ECO:0000259" key="5">
    <source>
        <dbReference type="PROSITE" id="PS50931"/>
    </source>
</evidence>
<proteinExistence type="inferred from homology"/>
<comment type="similarity">
    <text evidence="1">Belongs to the LysR transcriptional regulatory family.</text>
</comment>
<dbReference type="PRINTS" id="PR00039">
    <property type="entry name" value="HTHLYSR"/>
</dbReference>
<keyword evidence="7" id="KW-1185">Reference proteome</keyword>
<evidence type="ECO:0000256" key="1">
    <source>
        <dbReference type="ARBA" id="ARBA00009437"/>
    </source>
</evidence>
<evidence type="ECO:0000313" key="6">
    <source>
        <dbReference type="EMBL" id="NBD26810.1"/>
    </source>
</evidence>
<dbReference type="Pfam" id="PF03466">
    <property type="entry name" value="LysR_substrate"/>
    <property type="match status" value="1"/>
</dbReference>
<dbReference type="Gene3D" id="3.40.190.290">
    <property type="match status" value="1"/>
</dbReference>
<dbReference type="Pfam" id="PF00126">
    <property type="entry name" value="HTH_1"/>
    <property type="match status" value="1"/>
</dbReference>
<evidence type="ECO:0000256" key="3">
    <source>
        <dbReference type="ARBA" id="ARBA00023125"/>
    </source>
</evidence>
<protein>
    <submittedName>
        <fullName evidence="6">LysR family transcriptional regulator</fullName>
    </submittedName>
</protein>
<evidence type="ECO:0000256" key="2">
    <source>
        <dbReference type="ARBA" id="ARBA00023015"/>
    </source>
</evidence>
<reference evidence="6 7" key="1">
    <citation type="submission" date="2020-01" db="EMBL/GenBank/DDBJ databases">
        <title>Paenibacillus soybeanensis sp. nov. isolated from the nodules of soybean (Glycine max(L.) Merr).</title>
        <authorList>
            <person name="Wang H."/>
        </authorList>
    </citation>
    <scope>NUCLEOTIDE SEQUENCE [LARGE SCALE GENOMIC DNA]</scope>
    <source>
        <strain evidence="6 7">T1</strain>
    </source>
</reference>
<dbReference type="SUPFAM" id="SSF46785">
    <property type="entry name" value="Winged helix' DNA-binding domain"/>
    <property type="match status" value="1"/>
</dbReference>
<dbReference type="PANTHER" id="PTHR30126">
    <property type="entry name" value="HTH-TYPE TRANSCRIPTIONAL REGULATOR"/>
    <property type="match status" value="1"/>
</dbReference>
<gene>
    <name evidence="6" type="ORF">GT019_23285</name>
</gene>
<accession>A0ABW9XVU0</accession>
<evidence type="ECO:0000313" key="7">
    <source>
        <dbReference type="Proteomes" id="UP000665561"/>
    </source>
</evidence>
<dbReference type="InterPro" id="IPR005119">
    <property type="entry name" value="LysR_subst-bd"/>
</dbReference>
<name>A0ABW9XVU0_9BACL</name>
<dbReference type="RefSeq" id="WP_161745824.1">
    <property type="nucleotide sequence ID" value="NZ_JAAAMV010000023.1"/>
</dbReference>
<evidence type="ECO:0000256" key="4">
    <source>
        <dbReference type="ARBA" id="ARBA00023163"/>
    </source>
</evidence>
<dbReference type="PROSITE" id="PS50931">
    <property type="entry name" value="HTH_LYSR"/>
    <property type="match status" value="1"/>
</dbReference>
<feature type="domain" description="HTH lysR-type" evidence="5">
    <location>
        <begin position="1"/>
        <end position="58"/>
    </location>
</feature>
<dbReference type="Gene3D" id="1.10.10.10">
    <property type="entry name" value="Winged helix-like DNA-binding domain superfamily/Winged helix DNA-binding domain"/>
    <property type="match status" value="1"/>
</dbReference>
<keyword evidence="4" id="KW-0804">Transcription</keyword>
<dbReference type="EMBL" id="JAAAMV010000023">
    <property type="protein sequence ID" value="NBD26810.1"/>
    <property type="molecule type" value="Genomic_DNA"/>
</dbReference>
<dbReference type="InterPro" id="IPR036390">
    <property type="entry name" value="WH_DNA-bd_sf"/>
</dbReference>
<comment type="caution">
    <text evidence="6">The sequence shown here is derived from an EMBL/GenBank/DDBJ whole genome shotgun (WGS) entry which is preliminary data.</text>
</comment>
<organism evidence="6 7">
    <name type="scientific">Paenibacillus glycinis</name>
    <dbReference type="NCBI Taxonomy" id="2697035"/>
    <lineage>
        <taxon>Bacteria</taxon>
        <taxon>Bacillati</taxon>
        <taxon>Bacillota</taxon>
        <taxon>Bacilli</taxon>
        <taxon>Bacillales</taxon>
        <taxon>Paenibacillaceae</taxon>
        <taxon>Paenibacillus</taxon>
    </lineage>
</organism>
<dbReference type="SUPFAM" id="SSF53850">
    <property type="entry name" value="Periplasmic binding protein-like II"/>
    <property type="match status" value="1"/>
</dbReference>